<keyword evidence="3" id="KW-1185">Reference proteome</keyword>
<feature type="transmembrane region" description="Helical" evidence="1">
    <location>
        <begin position="21"/>
        <end position="42"/>
    </location>
</feature>
<proteinExistence type="predicted"/>
<name>A0A504IYB6_9FLAO</name>
<comment type="caution">
    <text evidence="2">The sequence shown here is derived from an EMBL/GenBank/DDBJ whole genome shotgun (WGS) entry which is preliminary data.</text>
</comment>
<dbReference type="AlphaFoldDB" id="A0A504IYB6"/>
<gene>
    <name evidence="2" type="ORF">FHK87_19920</name>
</gene>
<evidence type="ECO:0000256" key="1">
    <source>
        <dbReference type="SAM" id="Phobius"/>
    </source>
</evidence>
<dbReference type="Proteomes" id="UP000315540">
    <property type="component" value="Unassembled WGS sequence"/>
</dbReference>
<keyword evidence="1" id="KW-1133">Transmembrane helix</keyword>
<reference evidence="2 3" key="1">
    <citation type="submission" date="2019-06" db="EMBL/GenBank/DDBJ databases">
        <authorList>
            <person name="Meng X."/>
        </authorList>
    </citation>
    <scope>NUCLEOTIDE SEQUENCE [LARGE SCALE GENOMIC DNA]</scope>
    <source>
        <strain evidence="2 3">M625</strain>
    </source>
</reference>
<keyword evidence="1" id="KW-0472">Membrane</keyword>
<dbReference type="RefSeq" id="WP_140595770.1">
    <property type="nucleotide sequence ID" value="NZ_VFWZ01000007.1"/>
</dbReference>
<protein>
    <recommendedName>
        <fullName evidence="4">PH domain-containing protein</fullName>
    </recommendedName>
</protein>
<evidence type="ECO:0008006" key="4">
    <source>
        <dbReference type="Google" id="ProtNLM"/>
    </source>
</evidence>
<sequence>MKTDNNQTHNENNKTITFKKHAYVSTGVLSIIIFWISFFSMIIGTKMYLKNWYVVLFCFIFFFTFSIFISHYTLYYLVINQKEIIIKNLCFFWIKKTYQIENIESISKTLKRKGRGGFYGIVIYLKKPLEGYTYYMNSFKPNFWKNIEEELNKANIKFENRS</sequence>
<keyword evidence="1" id="KW-0812">Transmembrane</keyword>
<accession>A0A504IYB6</accession>
<dbReference type="EMBL" id="VFWZ01000007">
    <property type="protein sequence ID" value="TPN83487.1"/>
    <property type="molecule type" value="Genomic_DNA"/>
</dbReference>
<feature type="transmembrane region" description="Helical" evidence="1">
    <location>
        <begin position="54"/>
        <end position="78"/>
    </location>
</feature>
<evidence type="ECO:0000313" key="3">
    <source>
        <dbReference type="Proteomes" id="UP000315540"/>
    </source>
</evidence>
<organism evidence="2 3">
    <name type="scientific">Aquimarina algicola</name>
    <dbReference type="NCBI Taxonomy" id="2589995"/>
    <lineage>
        <taxon>Bacteria</taxon>
        <taxon>Pseudomonadati</taxon>
        <taxon>Bacteroidota</taxon>
        <taxon>Flavobacteriia</taxon>
        <taxon>Flavobacteriales</taxon>
        <taxon>Flavobacteriaceae</taxon>
        <taxon>Aquimarina</taxon>
    </lineage>
</organism>
<evidence type="ECO:0000313" key="2">
    <source>
        <dbReference type="EMBL" id="TPN83487.1"/>
    </source>
</evidence>